<gene>
    <name evidence="3" type="ORF">BCR36DRAFT_304476</name>
</gene>
<keyword evidence="2" id="KW-0040">ANK repeat</keyword>
<dbReference type="InterPro" id="IPR051637">
    <property type="entry name" value="Ank_repeat_dom-contain_49"/>
</dbReference>
<protein>
    <recommendedName>
        <fullName evidence="5">Ankyrin</fullName>
    </recommendedName>
</protein>
<dbReference type="PANTHER" id="PTHR24180">
    <property type="entry name" value="CYCLIN-DEPENDENT KINASE INHIBITOR 2C-RELATED"/>
    <property type="match status" value="1"/>
</dbReference>
<proteinExistence type="predicted"/>
<dbReference type="InterPro" id="IPR036770">
    <property type="entry name" value="Ankyrin_rpt-contain_sf"/>
</dbReference>
<keyword evidence="4" id="KW-1185">Reference proteome</keyword>
<dbReference type="STRING" id="1754191.A0A1Y1UXS5"/>
<evidence type="ECO:0000256" key="2">
    <source>
        <dbReference type="ARBA" id="ARBA00023043"/>
    </source>
</evidence>
<dbReference type="SMART" id="SM00248">
    <property type="entry name" value="ANK"/>
    <property type="match status" value="8"/>
</dbReference>
<reference evidence="3 4" key="2">
    <citation type="submission" date="2016-08" db="EMBL/GenBank/DDBJ databases">
        <title>Pervasive Adenine N6-methylation of Active Genes in Fungi.</title>
        <authorList>
            <consortium name="DOE Joint Genome Institute"/>
            <person name="Mondo S.J."/>
            <person name="Dannebaum R.O."/>
            <person name="Kuo R.C."/>
            <person name="Labutti K."/>
            <person name="Haridas S."/>
            <person name="Kuo A."/>
            <person name="Salamov A."/>
            <person name="Ahrendt S.R."/>
            <person name="Lipzen A."/>
            <person name="Sullivan W."/>
            <person name="Andreopoulos W.B."/>
            <person name="Clum A."/>
            <person name="Lindquist E."/>
            <person name="Daum C."/>
            <person name="Ramamoorthy G.K."/>
            <person name="Gryganskyi A."/>
            <person name="Culley D."/>
            <person name="Magnuson J.K."/>
            <person name="James T.Y."/>
            <person name="O'Malley M.A."/>
            <person name="Stajich J.E."/>
            <person name="Spatafora J.W."/>
            <person name="Visel A."/>
            <person name="Grigoriev I.V."/>
        </authorList>
    </citation>
    <scope>NUCLEOTIDE SEQUENCE [LARGE SCALE GENOMIC DNA]</scope>
    <source>
        <strain evidence="4">finn</strain>
    </source>
</reference>
<dbReference type="PANTHER" id="PTHR24180:SF45">
    <property type="entry name" value="POLY [ADP-RIBOSE] POLYMERASE TANKYRASE"/>
    <property type="match status" value="1"/>
</dbReference>
<keyword evidence="1" id="KW-0677">Repeat</keyword>
<evidence type="ECO:0000313" key="4">
    <source>
        <dbReference type="Proteomes" id="UP000193719"/>
    </source>
</evidence>
<accession>A0A1Y1UXS5</accession>
<dbReference type="Gene3D" id="1.25.40.20">
    <property type="entry name" value="Ankyrin repeat-containing domain"/>
    <property type="match status" value="3"/>
</dbReference>
<reference evidence="3 4" key="1">
    <citation type="submission" date="2016-08" db="EMBL/GenBank/DDBJ databases">
        <title>Genomes of anaerobic fungi encode conserved fungal cellulosomes for biomass hydrolysis.</title>
        <authorList>
            <consortium name="DOE Joint Genome Institute"/>
            <person name="Haitjema C.H."/>
            <person name="Gilmore S.P."/>
            <person name="Henske J.K."/>
            <person name="Solomon K.V."/>
            <person name="De Groot R."/>
            <person name="Kuo A."/>
            <person name="Mondo S.J."/>
            <person name="Salamov A.A."/>
            <person name="Labutti K."/>
            <person name="Zhao Z."/>
            <person name="Chiniquy J."/>
            <person name="Barry K."/>
            <person name="Brewer H.M."/>
            <person name="Purvine S.O."/>
            <person name="Wright A.T."/>
            <person name="Boxma B."/>
            <person name="Van Alen T."/>
            <person name="Hackstein J.H."/>
            <person name="Baker S.E."/>
            <person name="Grigoriev I.V."/>
            <person name="O'Malley M.A."/>
        </authorList>
    </citation>
    <scope>NUCLEOTIDE SEQUENCE [LARGE SCALE GENOMIC DNA]</scope>
    <source>
        <strain evidence="4">finn</strain>
    </source>
</reference>
<name>A0A1Y1UXS5_9FUNG</name>
<dbReference type="SUPFAM" id="SSF48403">
    <property type="entry name" value="Ankyrin repeat"/>
    <property type="match status" value="1"/>
</dbReference>
<dbReference type="EMBL" id="MCFH01000055">
    <property type="protein sequence ID" value="ORX43115.1"/>
    <property type="molecule type" value="Genomic_DNA"/>
</dbReference>
<feature type="non-terminal residue" evidence="3">
    <location>
        <position position="529"/>
    </location>
</feature>
<evidence type="ECO:0008006" key="5">
    <source>
        <dbReference type="Google" id="ProtNLM"/>
    </source>
</evidence>
<dbReference type="OrthoDB" id="2139308at2759"/>
<evidence type="ECO:0000256" key="1">
    <source>
        <dbReference type="ARBA" id="ARBA00022737"/>
    </source>
</evidence>
<evidence type="ECO:0000313" key="3">
    <source>
        <dbReference type="EMBL" id="ORX43115.1"/>
    </source>
</evidence>
<organism evidence="3 4">
    <name type="scientific">Piromyces finnis</name>
    <dbReference type="NCBI Taxonomy" id="1754191"/>
    <lineage>
        <taxon>Eukaryota</taxon>
        <taxon>Fungi</taxon>
        <taxon>Fungi incertae sedis</taxon>
        <taxon>Chytridiomycota</taxon>
        <taxon>Chytridiomycota incertae sedis</taxon>
        <taxon>Neocallimastigomycetes</taxon>
        <taxon>Neocallimastigales</taxon>
        <taxon>Neocallimastigaceae</taxon>
        <taxon>Piromyces</taxon>
    </lineage>
</organism>
<dbReference type="AlphaFoldDB" id="A0A1Y1UXS5"/>
<comment type="caution">
    <text evidence="3">The sequence shown here is derived from an EMBL/GenBank/DDBJ whole genome shotgun (WGS) entry which is preliminary data.</text>
</comment>
<sequence length="529" mass="62365">MRNYENLKNDIIQFIKSNDLSKLELYIERTKVKLQEINHKNFDLLIYAIENDASKEIIEYIIHKGKYQNLNFTINLQNNGQNESINYSNYKVPLFSALTRNSFEIANVLLQHQTDINYSFYSSDSSILNILQYLYRISGFKDYFHSKNIKYILNHGFNVQNISSDLINNLVLNEFRNDIVKTIFSYYIYDNNFILTCLTLSRYKKPLSTTQLKKIISREKGKIVVNEETYCHAIKGGNIDIIQLLIEYDSADVDTIKVIIKNQNILIKAIDHNTIGLVETIVKYNLVDFDVMYIETLLVQIIKNSNDIILHLFIQYLKDQQFMFQYLNYEKILLVASKGRSIELLNELLKSFFNLSFHRNILIFDDVEFIKKYHPSFYILMINIAIKVRHFNLVKCLIQNNKFFFEKSIDINDKDKNNEYPIMTSLGDLSLHHTDNYLNSIEIFKYLLDNGANCNFNGTDGKLLLSISLTYQIYIASKYILSHHHFQIKEESILDYYQPYMNAIYHHQLDKVQSLVNENFKTNIHMTSN</sequence>
<dbReference type="Proteomes" id="UP000193719">
    <property type="component" value="Unassembled WGS sequence"/>
</dbReference>
<dbReference type="InterPro" id="IPR002110">
    <property type="entry name" value="Ankyrin_rpt"/>
</dbReference>